<sequence>MKIKEKEFESILQDLKDIALQMGAKVRFERGDFQGGYCILKENKVIVINKLSNLQRKVIILSAALKELGAEDIYLPPKIREVIEEMDETE</sequence>
<protein>
    <submittedName>
        <fullName evidence="1">Uncharacterized protein</fullName>
    </submittedName>
</protein>
<dbReference type="EMBL" id="UOGD01000238">
    <property type="protein sequence ID" value="VAX22975.1"/>
    <property type="molecule type" value="Genomic_DNA"/>
</dbReference>
<name>A0A3B1CV06_9ZZZZ</name>
<organism evidence="1">
    <name type="scientific">hydrothermal vent metagenome</name>
    <dbReference type="NCBI Taxonomy" id="652676"/>
    <lineage>
        <taxon>unclassified sequences</taxon>
        <taxon>metagenomes</taxon>
        <taxon>ecological metagenomes</taxon>
    </lineage>
</organism>
<reference evidence="1" key="1">
    <citation type="submission" date="2018-06" db="EMBL/GenBank/DDBJ databases">
        <authorList>
            <person name="Zhirakovskaya E."/>
        </authorList>
    </citation>
    <scope>NUCLEOTIDE SEQUENCE</scope>
</reference>
<dbReference type="AlphaFoldDB" id="A0A3B1CV06"/>
<proteinExistence type="predicted"/>
<accession>A0A3B1CV06</accession>
<gene>
    <name evidence="1" type="ORF">MNBD_IGNAVI01-717</name>
</gene>
<evidence type="ECO:0000313" key="1">
    <source>
        <dbReference type="EMBL" id="VAX22975.1"/>
    </source>
</evidence>